<dbReference type="PRINTS" id="PR00385">
    <property type="entry name" value="P450"/>
</dbReference>
<dbReference type="PANTHER" id="PTHR24305">
    <property type="entry name" value="CYTOCHROME P450"/>
    <property type="match status" value="1"/>
</dbReference>
<protein>
    <recommendedName>
        <fullName evidence="13">Cytochrome P450</fullName>
    </recommendedName>
</protein>
<keyword evidence="10" id="KW-0472">Membrane</keyword>
<dbReference type="STRING" id="569365.A0A0D2C633"/>
<dbReference type="PROSITE" id="PS00086">
    <property type="entry name" value="CYTOCHROME_P450"/>
    <property type="match status" value="1"/>
</dbReference>
<keyword evidence="7 9" id="KW-0503">Monooxygenase</keyword>
<keyword evidence="4 8" id="KW-0479">Metal-binding</keyword>
<dbReference type="EMBL" id="KN847044">
    <property type="protein sequence ID" value="KIW25940.1"/>
    <property type="molecule type" value="Genomic_DNA"/>
</dbReference>
<keyword evidence="10" id="KW-0812">Transmembrane</keyword>
<dbReference type="SUPFAM" id="SSF48264">
    <property type="entry name" value="Cytochrome P450"/>
    <property type="match status" value="1"/>
</dbReference>
<evidence type="ECO:0008006" key="13">
    <source>
        <dbReference type="Google" id="ProtNLM"/>
    </source>
</evidence>
<dbReference type="InterPro" id="IPR050121">
    <property type="entry name" value="Cytochrome_P450_monoxygenase"/>
</dbReference>
<dbReference type="AlphaFoldDB" id="A0A0D2C633"/>
<keyword evidence="10" id="KW-1133">Transmembrane helix</keyword>
<keyword evidence="6 8" id="KW-0408">Iron</keyword>
<evidence type="ECO:0000313" key="12">
    <source>
        <dbReference type="Proteomes" id="UP000054466"/>
    </source>
</evidence>
<evidence type="ECO:0000256" key="8">
    <source>
        <dbReference type="PIRSR" id="PIRSR602401-1"/>
    </source>
</evidence>
<feature type="transmembrane region" description="Helical" evidence="10">
    <location>
        <begin position="6"/>
        <end position="34"/>
    </location>
</feature>
<dbReference type="GO" id="GO:0016705">
    <property type="term" value="F:oxidoreductase activity, acting on paired donors, with incorporation or reduction of molecular oxygen"/>
    <property type="evidence" value="ECO:0007669"/>
    <property type="project" value="InterPro"/>
</dbReference>
<evidence type="ECO:0000256" key="6">
    <source>
        <dbReference type="ARBA" id="ARBA00023004"/>
    </source>
</evidence>
<evidence type="ECO:0000256" key="10">
    <source>
        <dbReference type="SAM" id="Phobius"/>
    </source>
</evidence>
<evidence type="ECO:0000256" key="2">
    <source>
        <dbReference type="ARBA" id="ARBA00010617"/>
    </source>
</evidence>
<evidence type="ECO:0000313" key="11">
    <source>
        <dbReference type="EMBL" id="KIW25940.1"/>
    </source>
</evidence>
<comment type="cofactor">
    <cofactor evidence="1 8">
        <name>heme</name>
        <dbReference type="ChEBI" id="CHEBI:30413"/>
    </cofactor>
</comment>
<dbReference type="HOGENOM" id="CLU_001570_14_11_1"/>
<dbReference type="Gene3D" id="1.10.630.10">
    <property type="entry name" value="Cytochrome P450"/>
    <property type="match status" value="1"/>
</dbReference>
<accession>A0A0D2C633</accession>
<dbReference type="Pfam" id="PF00067">
    <property type="entry name" value="p450"/>
    <property type="match status" value="1"/>
</dbReference>
<dbReference type="PRINTS" id="PR00463">
    <property type="entry name" value="EP450I"/>
</dbReference>
<dbReference type="CDD" id="cd11058">
    <property type="entry name" value="CYP60B-like"/>
    <property type="match status" value="1"/>
</dbReference>
<dbReference type="PANTHER" id="PTHR24305:SF210">
    <property type="entry name" value="CYTOCHROME P450 MONOOXYGENASE ASQL-RELATED"/>
    <property type="match status" value="1"/>
</dbReference>
<reference evidence="11 12" key="1">
    <citation type="submission" date="2015-01" db="EMBL/GenBank/DDBJ databases">
        <title>The Genome Sequence of Cladophialophora immunda CBS83496.</title>
        <authorList>
            <consortium name="The Broad Institute Genomics Platform"/>
            <person name="Cuomo C."/>
            <person name="de Hoog S."/>
            <person name="Gorbushina A."/>
            <person name="Stielow B."/>
            <person name="Teixiera M."/>
            <person name="Abouelleil A."/>
            <person name="Chapman S.B."/>
            <person name="Priest M."/>
            <person name="Young S.K."/>
            <person name="Wortman J."/>
            <person name="Nusbaum C."/>
            <person name="Birren B."/>
        </authorList>
    </citation>
    <scope>NUCLEOTIDE SEQUENCE [LARGE SCALE GENOMIC DNA]</scope>
    <source>
        <strain evidence="11 12">CBS 83496</strain>
    </source>
</reference>
<keyword evidence="3 8" id="KW-0349">Heme</keyword>
<evidence type="ECO:0000256" key="9">
    <source>
        <dbReference type="RuleBase" id="RU000461"/>
    </source>
</evidence>
<gene>
    <name evidence="11" type="ORF">PV07_09074</name>
</gene>
<sequence length="504" mass="57404">MAYSDLLLYGLGQALAATPVVICGAVFLYLLYLLSLGIYNIYFHPLSKFPGPKLACATELFAVFHFVRGQRVKFSKKLHAQYGEVVRTRPNELSFLNERAWKDIYMHRQGHKQMQKAGIPARQNRAHAIIIAPDDVHARQRRLLSHAFSERALRDQEPLIQEYVSLLISNMRDDAKEGRETDMVQNFNLTTFDIISDLSFGESFGGLRMRTPHPWVQAFFDMATIGTIMTQLVLLKIPIISILVGLLVLPILRKRLGIMAYTKDKIEKRIDQGTERPDFMSYVLRHNDENGMSREEIQATFNVLMIAGSETTATSLAGCIYLLQKHPEVRQKLHAEIRNTFRDDKEITMLSVGHLMYLDAVVEESLRLYPPVPIALNRTTPPEGAAICGHWVPGNVAVGIPQFAAYTSPLNFVEPDSFAPERMLRDHDVKFDKDHKAVLQPFSTGPRNCIGRNLAIAEIKLILARIIFNFDLELVDERSNWLDQEVSSLWKKHPLMVRVKDVRV</sequence>
<dbReference type="OrthoDB" id="1470350at2759"/>
<dbReference type="GO" id="GO:0004497">
    <property type="term" value="F:monooxygenase activity"/>
    <property type="evidence" value="ECO:0007669"/>
    <property type="project" value="UniProtKB-KW"/>
</dbReference>
<keyword evidence="5 9" id="KW-0560">Oxidoreductase</keyword>
<dbReference type="InterPro" id="IPR001128">
    <property type="entry name" value="Cyt_P450"/>
</dbReference>
<comment type="similarity">
    <text evidence="2 9">Belongs to the cytochrome P450 family.</text>
</comment>
<name>A0A0D2C633_9EURO</name>
<evidence type="ECO:0000256" key="3">
    <source>
        <dbReference type="ARBA" id="ARBA00022617"/>
    </source>
</evidence>
<dbReference type="InterPro" id="IPR002401">
    <property type="entry name" value="Cyt_P450_E_grp-I"/>
</dbReference>
<dbReference type="InterPro" id="IPR017972">
    <property type="entry name" value="Cyt_P450_CS"/>
</dbReference>
<feature type="binding site" description="axial binding residue" evidence="8">
    <location>
        <position position="449"/>
    </location>
    <ligand>
        <name>heme</name>
        <dbReference type="ChEBI" id="CHEBI:30413"/>
    </ligand>
    <ligandPart>
        <name>Fe</name>
        <dbReference type="ChEBI" id="CHEBI:18248"/>
    </ligandPart>
</feature>
<dbReference type="InterPro" id="IPR036396">
    <property type="entry name" value="Cyt_P450_sf"/>
</dbReference>
<evidence type="ECO:0000256" key="7">
    <source>
        <dbReference type="ARBA" id="ARBA00023033"/>
    </source>
</evidence>
<keyword evidence="12" id="KW-1185">Reference proteome</keyword>
<organism evidence="11 12">
    <name type="scientific">Cladophialophora immunda</name>
    <dbReference type="NCBI Taxonomy" id="569365"/>
    <lineage>
        <taxon>Eukaryota</taxon>
        <taxon>Fungi</taxon>
        <taxon>Dikarya</taxon>
        <taxon>Ascomycota</taxon>
        <taxon>Pezizomycotina</taxon>
        <taxon>Eurotiomycetes</taxon>
        <taxon>Chaetothyriomycetidae</taxon>
        <taxon>Chaetothyriales</taxon>
        <taxon>Herpotrichiellaceae</taxon>
        <taxon>Cladophialophora</taxon>
    </lineage>
</organism>
<evidence type="ECO:0000256" key="4">
    <source>
        <dbReference type="ARBA" id="ARBA00022723"/>
    </source>
</evidence>
<dbReference type="GO" id="GO:0020037">
    <property type="term" value="F:heme binding"/>
    <property type="evidence" value="ECO:0007669"/>
    <property type="project" value="InterPro"/>
</dbReference>
<dbReference type="Proteomes" id="UP000054466">
    <property type="component" value="Unassembled WGS sequence"/>
</dbReference>
<dbReference type="GO" id="GO:0005506">
    <property type="term" value="F:iron ion binding"/>
    <property type="evidence" value="ECO:0007669"/>
    <property type="project" value="InterPro"/>
</dbReference>
<dbReference type="VEuPathDB" id="FungiDB:PV07_09074"/>
<feature type="transmembrane region" description="Helical" evidence="10">
    <location>
        <begin position="232"/>
        <end position="252"/>
    </location>
</feature>
<proteinExistence type="inferred from homology"/>
<evidence type="ECO:0000256" key="5">
    <source>
        <dbReference type="ARBA" id="ARBA00023002"/>
    </source>
</evidence>
<evidence type="ECO:0000256" key="1">
    <source>
        <dbReference type="ARBA" id="ARBA00001971"/>
    </source>
</evidence>
<dbReference type="GeneID" id="27348268"/>
<dbReference type="RefSeq" id="XP_016246156.1">
    <property type="nucleotide sequence ID" value="XM_016396300.1"/>
</dbReference>